<sequence length="120" mass="13256">MVAAVADATHDLGESPPDPSRAVPHQDGDEQLIVAHTVQARDPNRVRPPRRKPLSHDILVDEDVQGAIPVVDDDDRVAVIKREVEGTPLPTEGYRATRGGEKQKRKKNFHCNLPGFARNE</sequence>
<accession>A0A2H0K709</accession>
<evidence type="ECO:0000313" key="2">
    <source>
        <dbReference type="EMBL" id="PIQ67048.1"/>
    </source>
</evidence>
<feature type="region of interest" description="Disordered" evidence="1">
    <location>
        <begin position="1"/>
        <end position="27"/>
    </location>
</feature>
<name>A0A2H0K709_9BACT</name>
<dbReference type="AlphaFoldDB" id="A0A2H0K709"/>
<evidence type="ECO:0000313" key="3">
    <source>
        <dbReference type="Proteomes" id="UP000229834"/>
    </source>
</evidence>
<dbReference type="EMBL" id="PCVC01000024">
    <property type="protein sequence ID" value="PIQ67048.1"/>
    <property type="molecule type" value="Genomic_DNA"/>
</dbReference>
<proteinExistence type="predicted"/>
<dbReference type="Proteomes" id="UP000229834">
    <property type="component" value="Unassembled WGS sequence"/>
</dbReference>
<evidence type="ECO:0000256" key="1">
    <source>
        <dbReference type="SAM" id="MobiDB-lite"/>
    </source>
</evidence>
<reference evidence="2 3" key="1">
    <citation type="submission" date="2017-09" db="EMBL/GenBank/DDBJ databases">
        <title>Depth-based differentiation of microbial function through sediment-hosted aquifers and enrichment of novel symbionts in the deep terrestrial subsurface.</title>
        <authorList>
            <person name="Probst A.J."/>
            <person name="Ladd B."/>
            <person name="Jarett J.K."/>
            <person name="Geller-Mcgrath D.E."/>
            <person name="Sieber C.M."/>
            <person name="Emerson J.B."/>
            <person name="Anantharaman K."/>
            <person name="Thomas B.C."/>
            <person name="Malmstrom R."/>
            <person name="Stieglmeier M."/>
            <person name="Klingl A."/>
            <person name="Woyke T."/>
            <person name="Ryan C.M."/>
            <person name="Banfield J.F."/>
        </authorList>
    </citation>
    <scope>NUCLEOTIDE SEQUENCE [LARGE SCALE GENOMIC DNA]</scope>
    <source>
        <strain evidence="2">CG11_big_fil_rev_8_21_14_0_20_40_24</strain>
    </source>
</reference>
<comment type="caution">
    <text evidence="2">The sequence shown here is derived from an EMBL/GenBank/DDBJ whole genome shotgun (WGS) entry which is preliminary data.</text>
</comment>
<gene>
    <name evidence="2" type="ORF">COV95_00770</name>
</gene>
<protein>
    <submittedName>
        <fullName evidence="2">Uncharacterized protein</fullName>
    </submittedName>
</protein>
<organism evidence="2 3">
    <name type="scientific">Candidatus Zambryskibacteria bacterium CG11_big_fil_rev_8_21_14_0_20_40_24</name>
    <dbReference type="NCBI Taxonomy" id="1975116"/>
    <lineage>
        <taxon>Bacteria</taxon>
        <taxon>Candidatus Zambryskiibacteriota</taxon>
    </lineage>
</organism>